<accession>A0AAV5R120</accession>
<organism evidence="1 2">
    <name type="scientific">Pichia kluyveri</name>
    <name type="common">Yeast</name>
    <dbReference type="NCBI Taxonomy" id="36015"/>
    <lineage>
        <taxon>Eukaryota</taxon>
        <taxon>Fungi</taxon>
        <taxon>Dikarya</taxon>
        <taxon>Ascomycota</taxon>
        <taxon>Saccharomycotina</taxon>
        <taxon>Pichiomycetes</taxon>
        <taxon>Pichiales</taxon>
        <taxon>Pichiaceae</taxon>
        <taxon>Pichia</taxon>
    </lineage>
</organism>
<dbReference type="SUPFAM" id="SSF52266">
    <property type="entry name" value="SGNH hydrolase"/>
    <property type="match status" value="1"/>
</dbReference>
<evidence type="ECO:0000313" key="1">
    <source>
        <dbReference type="EMBL" id="GMM45243.1"/>
    </source>
</evidence>
<dbReference type="Pfam" id="PF00657">
    <property type="entry name" value="Lipase_GDSL"/>
    <property type="match status" value="1"/>
</dbReference>
<keyword evidence="2" id="KW-1185">Reference proteome</keyword>
<reference evidence="1 2" key="1">
    <citation type="journal article" date="2023" name="Elife">
        <title>Identification of key yeast species and microbe-microbe interactions impacting larval growth of Drosophila in the wild.</title>
        <authorList>
            <person name="Mure A."/>
            <person name="Sugiura Y."/>
            <person name="Maeda R."/>
            <person name="Honda K."/>
            <person name="Sakurai N."/>
            <person name="Takahashi Y."/>
            <person name="Watada M."/>
            <person name="Katoh T."/>
            <person name="Gotoh A."/>
            <person name="Gotoh Y."/>
            <person name="Taniguchi I."/>
            <person name="Nakamura K."/>
            <person name="Hayashi T."/>
            <person name="Katayama T."/>
            <person name="Uemura T."/>
            <person name="Hattori Y."/>
        </authorList>
    </citation>
    <scope>NUCLEOTIDE SEQUENCE [LARGE SCALE GENOMIC DNA]</scope>
    <source>
        <strain evidence="1 2">PK-24</strain>
    </source>
</reference>
<dbReference type="PANTHER" id="PTHR14209">
    <property type="entry name" value="ISOAMYL ACETATE-HYDROLYZING ESTERASE 1"/>
    <property type="match status" value="1"/>
</dbReference>
<proteinExistence type="predicted"/>
<dbReference type="EMBL" id="BTGB01000002">
    <property type="protein sequence ID" value="GMM45243.1"/>
    <property type="molecule type" value="Genomic_DNA"/>
</dbReference>
<dbReference type="Proteomes" id="UP001378960">
    <property type="component" value="Unassembled WGS sequence"/>
</dbReference>
<comment type="caution">
    <text evidence="1">The sequence shown here is derived from an EMBL/GenBank/DDBJ whole genome shotgun (WGS) entry which is preliminary data.</text>
</comment>
<dbReference type="InterPro" id="IPR045136">
    <property type="entry name" value="Iah1-like"/>
</dbReference>
<gene>
    <name evidence="1" type="ORF">DAPK24_018180</name>
</gene>
<dbReference type="AlphaFoldDB" id="A0AAV5R120"/>
<dbReference type="Gene3D" id="3.40.50.1110">
    <property type="entry name" value="SGNH hydrolase"/>
    <property type="match status" value="1"/>
</dbReference>
<sequence length="259" mass="29810">MGYTDYNTFLMFGDSITEYAFDQYCLSTDIDAPVQFTLGPALQNIYQRKLQIIQRGFSGYNSRDAVPLAKSILKTEHDNLPDSKKIKIAYMFFGTNDARLIGNSPLNNESMPLERFIPQMKEAVKEFTSRNIPLIVIAPGVHVAKDWDKSHPDDLITGDYRTNERNKLYQDTLKEIITDVPVLGLYDLMMDWINEKPNERSCSDLLCDGIHFSGKGYKLMFDALLETIKKHYPECHPDNLPYRFPYHADLKDDTFANID</sequence>
<dbReference type="GO" id="GO:0016788">
    <property type="term" value="F:hydrolase activity, acting on ester bonds"/>
    <property type="evidence" value="ECO:0007669"/>
    <property type="project" value="InterPro"/>
</dbReference>
<evidence type="ECO:0000313" key="2">
    <source>
        <dbReference type="Proteomes" id="UP001378960"/>
    </source>
</evidence>
<name>A0AAV5R120_PICKL</name>
<dbReference type="InterPro" id="IPR001087">
    <property type="entry name" value="GDSL"/>
</dbReference>
<dbReference type="InterPro" id="IPR036514">
    <property type="entry name" value="SGNH_hydro_sf"/>
</dbReference>
<dbReference type="PANTHER" id="PTHR14209:SF19">
    <property type="entry name" value="ISOAMYL ACETATE-HYDROLYZING ESTERASE 1 HOMOLOG"/>
    <property type="match status" value="1"/>
</dbReference>
<protein>
    <submittedName>
        <fullName evidence="1">Isoamyl acetate-hydrolyzing esterase</fullName>
    </submittedName>
</protein>